<dbReference type="Pfam" id="PF01694">
    <property type="entry name" value="Rhomboid"/>
    <property type="match status" value="1"/>
</dbReference>
<accession>A0A1G1VEY2</accession>
<dbReference type="Gene3D" id="1.20.1540.10">
    <property type="entry name" value="Rhomboid-like"/>
    <property type="match status" value="1"/>
</dbReference>
<gene>
    <name evidence="9" type="ORF">A3A77_03605</name>
</gene>
<dbReference type="AlphaFoldDB" id="A0A1G1VEY2"/>
<keyword evidence="4" id="KW-0378">Hydrolase</keyword>
<evidence type="ECO:0000256" key="1">
    <source>
        <dbReference type="ARBA" id="ARBA00004141"/>
    </source>
</evidence>
<dbReference type="Proteomes" id="UP000178659">
    <property type="component" value="Unassembled WGS sequence"/>
</dbReference>
<keyword evidence="3 7" id="KW-0812">Transmembrane</keyword>
<dbReference type="InterPro" id="IPR022764">
    <property type="entry name" value="Peptidase_S54_rhomboid_dom"/>
</dbReference>
<keyword evidence="5 7" id="KW-1133">Transmembrane helix</keyword>
<feature type="transmembrane region" description="Helical" evidence="7">
    <location>
        <begin position="149"/>
        <end position="173"/>
    </location>
</feature>
<dbReference type="PANTHER" id="PTHR43731:SF14">
    <property type="entry name" value="PRESENILIN-ASSOCIATED RHOMBOID-LIKE PROTEIN, MITOCHONDRIAL"/>
    <property type="match status" value="1"/>
</dbReference>
<keyword evidence="6 7" id="KW-0472">Membrane</keyword>
<evidence type="ECO:0000313" key="10">
    <source>
        <dbReference type="Proteomes" id="UP000178659"/>
    </source>
</evidence>
<comment type="subcellular location">
    <subcellularLocation>
        <location evidence="1">Membrane</location>
        <topology evidence="1">Multi-pass membrane protein</topology>
    </subcellularLocation>
</comment>
<dbReference type="EMBL" id="MHCC01000008">
    <property type="protein sequence ID" value="OGY13836.1"/>
    <property type="molecule type" value="Genomic_DNA"/>
</dbReference>
<feature type="transmembrane region" description="Helical" evidence="7">
    <location>
        <begin position="67"/>
        <end position="85"/>
    </location>
</feature>
<dbReference type="GO" id="GO:0004252">
    <property type="term" value="F:serine-type endopeptidase activity"/>
    <property type="evidence" value="ECO:0007669"/>
    <property type="project" value="InterPro"/>
</dbReference>
<evidence type="ECO:0000313" key="9">
    <source>
        <dbReference type="EMBL" id="OGY13836.1"/>
    </source>
</evidence>
<evidence type="ECO:0000256" key="6">
    <source>
        <dbReference type="ARBA" id="ARBA00023136"/>
    </source>
</evidence>
<feature type="transmembrane region" description="Helical" evidence="7">
    <location>
        <begin position="122"/>
        <end position="142"/>
    </location>
</feature>
<evidence type="ECO:0000256" key="2">
    <source>
        <dbReference type="ARBA" id="ARBA00009045"/>
    </source>
</evidence>
<feature type="domain" description="Peptidase S54 rhomboid" evidence="8">
    <location>
        <begin position="59"/>
        <end position="211"/>
    </location>
</feature>
<dbReference type="InterPro" id="IPR050925">
    <property type="entry name" value="Rhomboid_protease_S54"/>
</dbReference>
<dbReference type="InterPro" id="IPR035952">
    <property type="entry name" value="Rhomboid-like_sf"/>
</dbReference>
<dbReference type="FunFam" id="1.20.1540.10:FF:000027">
    <property type="entry name" value="Rhomboid family intramembrane serine protease"/>
    <property type="match status" value="1"/>
</dbReference>
<feature type="transmembrane region" description="Helical" evidence="7">
    <location>
        <begin position="97"/>
        <end position="116"/>
    </location>
</feature>
<protein>
    <recommendedName>
        <fullName evidence="8">Peptidase S54 rhomboid domain-containing protein</fullName>
    </recommendedName>
</protein>
<dbReference type="PANTHER" id="PTHR43731">
    <property type="entry name" value="RHOMBOID PROTEASE"/>
    <property type="match status" value="1"/>
</dbReference>
<dbReference type="SUPFAM" id="SSF144091">
    <property type="entry name" value="Rhomboid-like"/>
    <property type="match status" value="1"/>
</dbReference>
<feature type="transmembrane region" description="Helical" evidence="7">
    <location>
        <begin position="193"/>
        <end position="211"/>
    </location>
</feature>
<feature type="transmembrane region" description="Helical" evidence="7">
    <location>
        <begin position="12"/>
        <end position="30"/>
    </location>
</feature>
<dbReference type="GO" id="GO:0016020">
    <property type="term" value="C:membrane"/>
    <property type="evidence" value="ECO:0007669"/>
    <property type="project" value="UniProtKB-SubCell"/>
</dbReference>
<organism evidence="9 10">
    <name type="scientific">Candidatus Blackburnbacteria bacterium RIFCSPLOWO2_01_FULL_40_20</name>
    <dbReference type="NCBI Taxonomy" id="1797519"/>
    <lineage>
        <taxon>Bacteria</taxon>
        <taxon>Candidatus Blackburniibacteriota</taxon>
    </lineage>
</organism>
<name>A0A1G1VEY2_9BACT</name>
<sequence>MFPLRDSKSSGIFPFWTIAIIVINVYIFILELTSGNPDFFIRRYALIPSRVDFANIETLFPFVTSQFIHAGFLHIGSNMLFLWVFGDNVEGKLGHFLFPFFYLLAGAVGALAQYMIVPNSSIPMLGASGAIAGVLGAYYVLFPRHSVRALVLILFFPAIIDVPASLMLVYWFFTQVFNSVATITAGAQLGGVAWFAHVGGFVTGLVVGNILKR</sequence>
<comment type="caution">
    <text evidence="9">The sequence shown here is derived from an EMBL/GenBank/DDBJ whole genome shotgun (WGS) entry which is preliminary data.</text>
</comment>
<reference evidence="9 10" key="1">
    <citation type="journal article" date="2016" name="Nat. Commun.">
        <title>Thousands of microbial genomes shed light on interconnected biogeochemical processes in an aquifer system.</title>
        <authorList>
            <person name="Anantharaman K."/>
            <person name="Brown C.T."/>
            <person name="Hug L.A."/>
            <person name="Sharon I."/>
            <person name="Castelle C.J."/>
            <person name="Probst A.J."/>
            <person name="Thomas B.C."/>
            <person name="Singh A."/>
            <person name="Wilkins M.J."/>
            <person name="Karaoz U."/>
            <person name="Brodie E.L."/>
            <person name="Williams K.H."/>
            <person name="Hubbard S.S."/>
            <person name="Banfield J.F."/>
        </authorList>
    </citation>
    <scope>NUCLEOTIDE SEQUENCE [LARGE SCALE GENOMIC DNA]</scope>
</reference>
<evidence type="ECO:0000259" key="8">
    <source>
        <dbReference type="Pfam" id="PF01694"/>
    </source>
</evidence>
<evidence type="ECO:0000256" key="3">
    <source>
        <dbReference type="ARBA" id="ARBA00022692"/>
    </source>
</evidence>
<proteinExistence type="inferred from homology"/>
<evidence type="ECO:0000256" key="5">
    <source>
        <dbReference type="ARBA" id="ARBA00022989"/>
    </source>
</evidence>
<comment type="similarity">
    <text evidence="2">Belongs to the peptidase S54 family.</text>
</comment>
<evidence type="ECO:0000256" key="4">
    <source>
        <dbReference type="ARBA" id="ARBA00022801"/>
    </source>
</evidence>
<evidence type="ECO:0000256" key="7">
    <source>
        <dbReference type="SAM" id="Phobius"/>
    </source>
</evidence>